<dbReference type="Pfam" id="PF07729">
    <property type="entry name" value="FCD"/>
    <property type="match status" value="1"/>
</dbReference>
<dbReference type="RefSeq" id="WP_104518041.1">
    <property type="nucleotide sequence ID" value="NZ_NHRY01000067.1"/>
</dbReference>
<dbReference type="SMART" id="SM00345">
    <property type="entry name" value="HTH_GNTR"/>
    <property type="match status" value="1"/>
</dbReference>
<evidence type="ECO:0000256" key="2">
    <source>
        <dbReference type="ARBA" id="ARBA00023125"/>
    </source>
</evidence>
<proteinExistence type="predicted"/>
<dbReference type="OrthoDB" id="9812645at2"/>
<keyword evidence="6" id="KW-1185">Reference proteome</keyword>
<reference evidence="5 6" key="1">
    <citation type="journal article" date="2018" name="Arch. Microbiol.">
        <title>New insights into the metabolic potential of the phototrophic purple bacterium Rhodopila globiformis DSM 161(T) from its draft genome sequence and evidence for a vanadium-dependent nitrogenase.</title>
        <authorList>
            <person name="Imhoff J.F."/>
            <person name="Rahn T."/>
            <person name="Kunzel S."/>
            <person name="Neulinger S.C."/>
        </authorList>
    </citation>
    <scope>NUCLEOTIDE SEQUENCE [LARGE SCALE GENOMIC DNA]</scope>
    <source>
        <strain evidence="5 6">DSM 161</strain>
    </source>
</reference>
<dbReference type="Pfam" id="PF00392">
    <property type="entry name" value="GntR"/>
    <property type="match status" value="1"/>
</dbReference>
<dbReference type="PANTHER" id="PTHR43537">
    <property type="entry name" value="TRANSCRIPTIONAL REGULATOR, GNTR FAMILY"/>
    <property type="match status" value="1"/>
</dbReference>
<dbReference type="SMART" id="SM00895">
    <property type="entry name" value="FCD"/>
    <property type="match status" value="1"/>
</dbReference>
<evidence type="ECO:0000313" key="5">
    <source>
        <dbReference type="EMBL" id="PPQ35786.1"/>
    </source>
</evidence>
<dbReference type="InterPro" id="IPR036388">
    <property type="entry name" value="WH-like_DNA-bd_sf"/>
</dbReference>
<organism evidence="5 6">
    <name type="scientific">Rhodopila globiformis</name>
    <name type="common">Rhodopseudomonas globiformis</name>
    <dbReference type="NCBI Taxonomy" id="1071"/>
    <lineage>
        <taxon>Bacteria</taxon>
        <taxon>Pseudomonadati</taxon>
        <taxon>Pseudomonadota</taxon>
        <taxon>Alphaproteobacteria</taxon>
        <taxon>Acetobacterales</taxon>
        <taxon>Acetobacteraceae</taxon>
        <taxon>Rhodopila</taxon>
    </lineage>
</organism>
<gene>
    <name evidence="5" type="ORF">CCS01_06510</name>
</gene>
<sequence length="242" mass="26610">MPENQKIVRRKLSDEVLARLLQAIESGEYPPGAQLPSERELMTTYGVGRPAVREALQALGNRGLVAISHGERARVLQPTAADVIQQIDGAARHLLTMSPQSLEHLKQAREFFEVGMAAEAARHAEPEDIARLEAALNAQKCLLQTDTAAFVAADMEFHTTIATVTRNPVFEAVSGAMLQWLSRFHSGLLHRKSRDVTLVEHRSILDAIAARDPERAASAMRSHLYRAGPLYSSPPQVLEKAL</sequence>
<feature type="domain" description="HTH gntR-type" evidence="4">
    <location>
        <begin position="10"/>
        <end position="78"/>
    </location>
</feature>
<dbReference type="Gene3D" id="1.10.10.10">
    <property type="entry name" value="Winged helix-like DNA-binding domain superfamily/Winged helix DNA-binding domain"/>
    <property type="match status" value="1"/>
</dbReference>
<keyword evidence="1" id="KW-0805">Transcription regulation</keyword>
<evidence type="ECO:0000256" key="3">
    <source>
        <dbReference type="ARBA" id="ARBA00023163"/>
    </source>
</evidence>
<dbReference type="GO" id="GO:0003700">
    <property type="term" value="F:DNA-binding transcription factor activity"/>
    <property type="evidence" value="ECO:0007669"/>
    <property type="project" value="InterPro"/>
</dbReference>
<evidence type="ECO:0000259" key="4">
    <source>
        <dbReference type="PROSITE" id="PS50949"/>
    </source>
</evidence>
<comment type="caution">
    <text evidence="5">The sequence shown here is derived from an EMBL/GenBank/DDBJ whole genome shotgun (WGS) entry which is preliminary data.</text>
</comment>
<accession>A0A2S6NKW1</accession>
<dbReference type="InterPro" id="IPR008920">
    <property type="entry name" value="TF_FadR/GntR_C"/>
</dbReference>
<dbReference type="EMBL" id="NHRY01000067">
    <property type="protein sequence ID" value="PPQ35786.1"/>
    <property type="molecule type" value="Genomic_DNA"/>
</dbReference>
<dbReference type="SUPFAM" id="SSF48008">
    <property type="entry name" value="GntR ligand-binding domain-like"/>
    <property type="match status" value="1"/>
</dbReference>
<dbReference type="InterPro" id="IPR011711">
    <property type="entry name" value="GntR_C"/>
</dbReference>
<dbReference type="GO" id="GO:0003677">
    <property type="term" value="F:DNA binding"/>
    <property type="evidence" value="ECO:0007669"/>
    <property type="project" value="UniProtKB-KW"/>
</dbReference>
<dbReference type="Proteomes" id="UP000239724">
    <property type="component" value="Unassembled WGS sequence"/>
</dbReference>
<evidence type="ECO:0000313" key="6">
    <source>
        <dbReference type="Proteomes" id="UP000239724"/>
    </source>
</evidence>
<dbReference type="AlphaFoldDB" id="A0A2S6NKW1"/>
<dbReference type="NCBIfam" id="NF003011">
    <property type="entry name" value="PRK03837.1"/>
    <property type="match status" value="1"/>
</dbReference>
<dbReference type="InterPro" id="IPR036390">
    <property type="entry name" value="WH_DNA-bd_sf"/>
</dbReference>
<dbReference type="PRINTS" id="PR00035">
    <property type="entry name" value="HTHGNTR"/>
</dbReference>
<dbReference type="SUPFAM" id="SSF46785">
    <property type="entry name" value="Winged helix' DNA-binding domain"/>
    <property type="match status" value="1"/>
</dbReference>
<evidence type="ECO:0000256" key="1">
    <source>
        <dbReference type="ARBA" id="ARBA00023015"/>
    </source>
</evidence>
<dbReference type="PANTHER" id="PTHR43537:SF53">
    <property type="entry name" value="HTH-TYPE TRANSCRIPTIONAL REPRESSOR NANR"/>
    <property type="match status" value="1"/>
</dbReference>
<dbReference type="PROSITE" id="PS50949">
    <property type="entry name" value="HTH_GNTR"/>
    <property type="match status" value="1"/>
</dbReference>
<dbReference type="CDD" id="cd07377">
    <property type="entry name" value="WHTH_GntR"/>
    <property type="match status" value="1"/>
</dbReference>
<protein>
    <submittedName>
        <fullName evidence="5">GntR family transcriptional regulator</fullName>
    </submittedName>
</protein>
<keyword evidence="2" id="KW-0238">DNA-binding</keyword>
<dbReference type="InterPro" id="IPR000524">
    <property type="entry name" value="Tscrpt_reg_HTH_GntR"/>
</dbReference>
<dbReference type="Gene3D" id="1.20.120.530">
    <property type="entry name" value="GntR ligand-binding domain-like"/>
    <property type="match status" value="1"/>
</dbReference>
<name>A0A2S6NKW1_RHOGL</name>
<keyword evidence="3" id="KW-0804">Transcription</keyword>